<feature type="domain" description="Siroheme decarboxylase AsnC-like ligand binding" evidence="7">
    <location>
        <begin position="249"/>
        <end position="340"/>
    </location>
</feature>
<feature type="domain" description="Siroheme decarboxylase NirL-like HTH" evidence="8">
    <location>
        <begin position="192"/>
        <end position="238"/>
    </location>
</feature>
<feature type="domain" description="Siroheme decarboxylase AsnC-like ligand binding" evidence="7">
    <location>
        <begin position="79"/>
        <end position="154"/>
    </location>
</feature>
<evidence type="ECO:0000256" key="1">
    <source>
        <dbReference type="ARBA" id="ARBA00023239"/>
    </source>
</evidence>
<evidence type="ECO:0000256" key="2">
    <source>
        <dbReference type="ARBA" id="ARBA00023444"/>
    </source>
</evidence>
<dbReference type="PANTHER" id="PTHR43413:SF1">
    <property type="entry name" value="SIROHEME DECARBOXYLASE NIRL SUBUNIT"/>
    <property type="match status" value="1"/>
</dbReference>
<accession>A0ABD5VP24</accession>
<dbReference type="EMBL" id="JBHSXN010000006">
    <property type="protein sequence ID" value="MFC6955548.1"/>
    <property type="molecule type" value="Genomic_DNA"/>
</dbReference>
<comment type="catalytic activity">
    <reaction evidence="5">
        <text>siroheme + 2 H(+) = 12,18-didecarboxysiroheme + 2 CO2</text>
        <dbReference type="Rhea" id="RHEA:19093"/>
        <dbReference type="ChEBI" id="CHEBI:15378"/>
        <dbReference type="ChEBI" id="CHEBI:16526"/>
        <dbReference type="ChEBI" id="CHEBI:60052"/>
        <dbReference type="ChEBI" id="CHEBI:140497"/>
        <dbReference type="EC" id="4.1.1.111"/>
    </reaction>
</comment>
<dbReference type="EC" id="4.1.1.111" evidence="4"/>
<dbReference type="Gene3D" id="3.30.70.3460">
    <property type="match status" value="2"/>
</dbReference>
<dbReference type="InterPro" id="IPR053953">
    <property type="entry name" value="NirdL-like_HTH"/>
</dbReference>
<feature type="compositionally biased region" description="Low complexity" evidence="6">
    <location>
        <begin position="173"/>
        <end position="186"/>
    </location>
</feature>
<dbReference type="RefSeq" id="WP_336352464.1">
    <property type="nucleotide sequence ID" value="NZ_JAZAQL010000006.1"/>
</dbReference>
<evidence type="ECO:0000256" key="5">
    <source>
        <dbReference type="ARBA" id="ARBA00048470"/>
    </source>
</evidence>
<evidence type="ECO:0000256" key="4">
    <source>
        <dbReference type="ARBA" id="ARBA00023471"/>
    </source>
</evidence>
<name>A0ABD5VP24_9EURY</name>
<evidence type="ECO:0000259" key="7">
    <source>
        <dbReference type="Pfam" id="PF17805"/>
    </source>
</evidence>
<evidence type="ECO:0000313" key="9">
    <source>
        <dbReference type="EMBL" id="MFC6955548.1"/>
    </source>
</evidence>
<evidence type="ECO:0000256" key="3">
    <source>
        <dbReference type="ARBA" id="ARBA00023457"/>
    </source>
</evidence>
<proteinExistence type="inferred from homology"/>
<sequence>MGRGDVDYELDDVDRAVVNAFQGGFPVVERPFESAAAALRERAIDIDGDGLLERVRTLDDEGVLSRFGPLVNAQEIGGAATLVAMHAPEERFEEVVEAVNAHREVAHNYEREHPHLNVWFVVSVADPERVDEVLAAIEDETGQETYNLPKQTEFRVEAKFLVDGPVPEGDVDLSSLGPSPAPSGRSTLTPEERDLVLEVQGGLPVTSTPYRDVADALGAEVEWVLETLRRFEVEGKIRRVGVVPNHYALGYTENGMTVWDVPDDLVDEVGPAVASLDFVTHCYERPRHEGVWPYNFFAMTHGRSEEESAERVEQVRDVMSEYWDVEDDDWDTLFSTRILKKTGIRLDERADANTDAEVTNADATDADASNDEETAPTDASR</sequence>
<feature type="region of interest" description="Disordered" evidence="6">
    <location>
        <begin position="169"/>
        <end position="191"/>
    </location>
</feature>
<dbReference type="InterPro" id="IPR040523">
    <property type="entry name" value="AsnC_trans_reg2"/>
</dbReference>
<comment type="caution">
    <text evidence="9">The sequence shown here is derived from an EMBL/GenBank/DDBJ whole genome shotgun (WGS) entry which is preliminary data.</text>
</comment>
<comment type="similarity">
    <text evidence="3">Belongs to the Ahb/Nir family.</text>
</comment>
<dbReference type="Gene3D" id="1.10.10.2890">
    <property type="match status" value="1"/>
</dbReference>
<comment type="pathway">
    <text evidence="2">Porphyrin-containing compound metabolism.</text>
</comment>
<feature type="compositionally biased region" description="Acidic residues" evidence="6">
    <location>
        <begin position="364"/>
        <end position="375"/>
    </location>
</feature>
<keyword evidence="1" id="KW-0456">Lyase</keyword>
<organism evidence="9 10">
    <name type="scientific">Halorubellus litoreus</name>
    <dbReference type="NCBI Taxonomy" id="755308"/>
    <lineage>
        <taxon>Archaea</taxon>
        <taxon>Methanobacteriati</taxon>
        <taxon>Methanobacteriota</taxon>
        <taxon>Stenosarchaea group</taxon>
        <taxon>Halobacteria</taxon>
        <taxon>Halobacteriales</taxon>
        <taxon>Halorubellaceae</taxon>
        <taxon>Halorubellus</taxon>
    </lineage>
</organism>
<protein>
    <recommendedName>
        <fullName evidence="4">siroheme decarboxylase</fullName>
        <ecNumber evidence="4">4.1.1.111</ecNumber>
    </recommendedName>
</protein>
<dbReference type="Pfam" id="PF17805">
    <property type="entry name" value="AsnC_trans_reg2"/>
    <property type="match status" value="2"/>
</dbReference>
<dbReference type="Proteomes" id="UP001596395">
    <property type="component" value="Unassembled WGS sequence"/>
</dbReference>
<dbReference type="InterPro" id="IPR050684">
    <property type="entry name" value="HTH-Siroheme_Decarb"/>
</dbReference>
<dbReference type="AlphaFoldDB" id="A0ABD5VP24"/>
<reference evidence="9 10" key="1">
    <citation type="journal article" date="2019" name="Int. J. Syst. Evol. Microbiol.">
        <title>The Global Catalogue of Microorganisms (GCM) 10K type strain sequencing project: providing services to taxonomists for standard genome sequencing and annotation.</title>
        <authorList>
            <consortium name="The Broad Institute Genomics Platform"/>
            <consortium name="The Broad Institute Genome Sequencing Center for Infectious Disease"/>
            <person name="Wu L."/>
            <person name="Ma J."/>
        </authorList>
    </citation>
    <scope>NUCLEOTIDE SEQUENCE [LARGE SCALE GENOMIC DNA]</scope>
    <source>
        <strain evidence="9 10">GX26</strain>
    </source>
</reference>
<feature type="compositionally biased region" description="Low complexity" evidence="6">
    <location>
        <begin position="353"/>
        <end position="363"/>
    </location>
</feature>
<evidence type="ECO:0000259" key="8">
    <source>
        <dbReference type="Pfam" id="PF22451"/>
    </source>
</evidence>
<dbReference type="PANTHER" id="PTHR43413">
    <property type="entry name" value="TRANSCRIPTIONAL REGULATOR, ASNC FAMILY"/>
    <property type="match status" value="1"/>
</dbReference>
<dbReference type="GO" id="GO:0016829">
    <property type="term" value="F:lyase activity"/>
    <property type="evidence" value="ECO:0007669"/>
    <property type="project" value="UniProtKB-KW"/>
</dbReference>
<evidence type="ECO:0000313" key="10">
    <source>
        <dbReference type="Proteomes" id="UP001596395"/>
    </source>
</evidence>
<feature type="domain" description="Siroheme decarboxylase NirL-like HTH" evidence="8">
    <location>
        <begin position="14"/>
        <end position="64"/>
    </location>
</feature>
<evidence type="ECO:0000256" key="6">
    <source>
        <dbReference type="SAM" id="MobiDB-lite"/>
    </source>
</evidence>
<gene>
    <name evidence="9" type="ORF">ACFQGB_22025</name>
</gene>
<feature type="region of interest" description="Disordered" evidence="6">
    <location>
        <begin position="349"/>
        <end position="381"/>
    </location>
</feature>
<dbReference type="Pfam" id="PF22451">
    <property type="entry name" value="NirdL-like_HTH"/>
    <property type="match status" value="2"/>
</dbReference>
<keyword evidence="10" id="KW-1185">Reference proteome</keyword>